<evidence type="ECO:0000313" key="2">
    <source>
        <dbReference type="Proteomes" id="UP001283361"/>
    </source>
</evidence>
<evidence type="ECO:0000313" key="1">
    <source>
        <dbReference type="EMBL" id="KAK3799713.1"/>
    </source>
</evidence>
<protein>
    <submittedName>
        <fullName evidence="1">Uncharacterized protein</fullName>
    </submittedName>
</protein>
<gene>
    <name evidence="1" type="ORF">RRG08_020448</name>
</gene>
<keyword evidence="2" id="KW-1185">Reference proteome</keyword>
<organism evidence="1 2">
    <name type="scientific">Elysia crispata</name>
    <name type="common">lettuce slug</name>
    <dbReference type="NCBI Taxonomy" id="231223"/>
    <lineage>
        <taxon>Eukaryota</taxon>
        <taxon>Metazoa</taxon>
        <taxon>Spiralia</taxon>
        <taxon>Lophotrochozoa</taxon>
        <taxon>Mollusca</taxon>
        <taxon>Gastropoda</taxon>
        <taxon>Heterobranchia</taxon>
        <taxon>Euthyneura</taxon>
        <taxon>Panpulmonata</taxon>
        <taxon>Sacoglossa</taxon>
        <taxon>Placobranchoidea</taxon>
        <taxon>Plakobranchidae</taxon>
        <taxon>Elysia</taxon>
    </lineage>
</organism>
<reference evidence="1" key="1">
    <citation type="journal article" date="2023" name="G3 (Bethesda)">
        <title>A reference genome for the long-term kleptoplast-retaining sea slug Elysia crispata morphotype clarki.</title>
        <authorList>
            <person name="Eastman K.E."/>
            <person name="Pendleton A.L."/>
            <person name="Shaikh M.A."/>
            <person name="Suttiyut T."/>
            <person name="Ogas R."/>
            <person name="Tomko P."/>
            <person name="Gavelis G."/>
            <person name="Widhalm J.R."/>
            <person name="Wisecaver J.H."/>
        </authorList>
    </citation>
    <scope>NUCLEOTIDE SEQUENCE</scope>
    <source>
        <strain evidence="1">ECLA1</strain>
    </source>
</reference>
<proteinExistence type="predicted"/>
<accession>A0AAE1B558</accession>
<dbReference type="EMBL" id="JAWDGP010000544">
    <property type="protein sequence ID" value="KAK3799713.1"/>
    <property type="molecule type" value="Genomic_DNA"/>
</dbReference>
<name>A0AAE1B558_9GAST</name>
<comment type="caution">
    <text evidence="1">The sequence shown here is derived from an EMBL/GenBank/DDBJ whole genome shotgun (WGS) entry which is preliminary data.</text>
</comment>
<sequence>MRKQDKDVVSPHSVHGLATAIILDLEAGEQGSGNLSKTAVCKFGRVEAVHACVQEPICSTDRATHLVNTLIQSGEEP</sequence>
<dbReference type="AlphaFoldDB" id="A0AAE1B558"/>
<dbReference type="Proteomes" id="UP001283361">
    <property type="component" value="Unassembled WGS sequence"/>
</dbReference>